<accession>D9I5T0</accession>
<feature type="region of interest" description="Disordered" evidence="1">
    <location>
        <begin position="98"/>
        <end position="161"/>
    </location>
</feature>
<reference evidence="3" key="1">
    <citation type="journal article" date="2010" name="FEMS Microbiol. Lett.">
        <title>Analysis of plasmid diversity in 96 Rhodococcus equi strains isolated in Normandy (France) and sequencing of the 87-kb type I virulence plasmid.</title>
        <authorList>
            <person name="Duquesne F."/>
            <person name="Hebert L."/>
            <person name="Sevin C."/>
            <person name="Breuil M.F."/>
            <person name="Tapprest J."/>
            <person name="Laugier C."/>
            <person name="Petry S."/>
        </authorList>
    </citation>
    <scope>NUCLEOTIDE SEQUENCE</scope>
    <source>
        <strain evidence="3">MBE116</strain>
        <plasmid evidence="3">pVAPAMBE116</plasmid>
    </source>
</reference>
<keyword evidence="2" id="KW-1133">Transmembrane helix</keyword>
<feature type="transmembrane region" description="Helical" evidence="2">
    <location>
        <begin position="44"/>
        <end position="64"/>
    </location>
</feature>
<evidence type="ECO:0000313" key="3">
    <source>
        <dbReference type="EMBL" id="ADI50261.1"/>
    </source>
</evidence>
<sequence length="221" mass="23415">MQPGWQQQQCINKPTVRLTTHCHGFTLRLRVLRASQSEGDMKKLAGIVGAGALAAGILGGVLVATPDSPEPVGIQAVAATEGVAPALSCDTVRELERSAAQARGTIPGPEQWPPTQPGYERDAPRPEPPIDPNTGEPKGGAAATAPLARSEISNTPDMGERPCGEVVEKIREGMVGSGGWICYLEDGRYASTLFIDAPTPIETREQRDSACRTFGYARSVQ</sequence>
<name>D9I5T0_RHOHA</name>
<proteinExistence type="predicted"/>
<gene>
    <name evidence="3" type="ORF">pVAPA_0832</name>
</gene>
<keyword evidence="3" id="KW-0614">Plasmid</keyword>
<evidence type="ECO:0000256" key="1">
    <source>
        <dbReference type="SAM" id="MobiDB-lite"/>
    </source>
</evidence>
<keyword evidence="2" id="KW-0812">Transmembrane</keyword>
<organism evidence="3">
    <name type="scientific">Rhodococcus hoagii</name>
    <name type="common">Corynebacterium equii</name>
    <dbReference type="NCBI Taxonomy" id="43767"/>
    <lineage>
        <taxon>Bacteria</taxon>
        <taxon>Bacillati</taxon>
        <taxon>Actinomycetota</taxon>
        <taxon>Actinomycetes</taxon>
        <taxon>Mycobacteriales</taxon>
        <taxon>Nocardiaceae</taxon>
        <taxon>Prescottella</taxon>
    </lineage>
</organism>
<dbReference type="EMBL" id="HM114217">
    <property type="protein sequence ID" value="ADI50261.1"/>
    <property type="molecule type" value="Genomic_DNA"/>
</dbReference>
<geneLocation type="plasmid" evidence="3">
    <name>pVAPAMBE116</name>
</geneLocation>
<evidence type="ECO:0000256" key="2">
    <source>
        <dbReference type="SAM" id="Phobius"/>
    </source>
</evidence>
<protein>
    <submittedName>
        <fullName evidence="3">Putative integral membrane protein</fullName>
    </submittedName>
</protein>
<keyword evidence="2" id="KW-0472">Membrane</keyword>
<dbReference type="AlphaFoldDB" id="D9I5T0"/>